<evidence type="ECO:0000313" key="2">
    <source>
        <dbReference type="EMBL" id="CAG7615658.1"/>
    </source>
</evidence>
<accession>A0A9W4GYN8</accession>
<sequence length="499" mass="55315">MARRAGVEQRRGRHVRRFVQRLRPVGAGRHPAPRAARARARGVGLPGRRLPHGGRPAPRVRRAVAGVQPGAADEHRAVERQRVLGRRAPRPRRPPLPRPRRRLGGGAAAGLPGVAGPPRLRRLLGLLRAVRAGHRPGAGHHRAVRRRPARGADLPRAARRHPPRRRPLGPRGHPHGRDLLRRPGLPRRQRRRPACPARRLVRRGARPGTGPRLPRRPGGVLPRRRRLAVRVRAAAGLTAPTAPARHRAGPRPRPGRRRTRRLPRGPARLRLRRHRPGPPRLRPPPRPPRPVLTTPGLRPAREPVPAGRGRGRHSPGRGGPALPRRRPHPPRRADLPLPLPHPAPHRPFRRPHPRPPPPLPHQPRSHRPDPPVRRLVPGAARLSGEGRSRSFMSPRKSADLPVAQFPYGKGELGMRASGGERRPKVLPGRPVTSAGFGGQGNIREDRLCVSSCCSNRYTSRKRMPPRWHRLLRRRTSGSATSCAPTSSDVPDWVRGPPPS</sequence>
<feature type="region of interest" description="Disordered" evidence="1">
    <location>
        <begin position="411"/>
        <end position="438"/>
    </location>
</feature>
<feature type="compositionally biased region" description="Low complexity" evidence="1">
    <location>
        <begin position="21"/>
        <end position="71"/>
    </location>
</feature>
<evidence type="ECO:0000256" key="1">
    <source>
        <dbReference type="SAM" id="MobiDB-lite"/>
    </source>
</evidence>
<feature type="compositionally biased region" description="Low complexity" evidence="1">
    <location>
        <begin position="233"/>
        <end position="243"/>
    </location>
</feature>
<feature type="compositionally biased region" description="Basic residues" evidence="1">
    <location>
        <begin position="184"/>
        <end position="205"/>
    </location>
</feature>
<feature type="compositionally biased region" description="Basic and acidic residues" evidence="1">
    <location>
        <begin position="72"/>
        <end position="82"/>
    </location>
</feature>
<reference evidence="2" key="1">
    <citation type="submission" date="2021-06" db="EMBL/GenBank/DDBJ databases">
        <authorList>
            <person name="Arsene-Ploetze F."/>
        </authorList>
    </citation>
    <scope>NUCLEOTIDE SEQUENCE</scope>
    <source>
        <strain evidence="2">SBRY1</strain>
    </source>
</reference>
<dbReference type="AlphaFoldDB" id="A0A9W4GYN8"/>
<feature type="compositionally biased region" description="Basic residues" evidence="1">
    <location>
        <begin position="83"/>
        <end position="103"/>
    </location>
</feature>
<feature type="compositionally biased region" description="Basic residues" evidence="1">
    <location>
        <begin position="244"/>
        <end position="277"/>
    </location>
</feature>
<feature type="region of interest" description="Disordered" evidence="1">
    <location>
        <begin position="473"/>
        <end position="499"/>
    </location>
</feature>
<feature type="compositionally biased region" description="Pro residues" evidence="1">
    <location>
        <begin position="278"/>
        <end position="290"/>
    </location>
</feature>
<comment type="caution">
    <text evidence="2">The sequence shown here is derived from an EMBL/GenBank/DDBJ whole genome shotgun (WGS) entry which is preliminary data.</text>
</comment>
<keyword evidence="3" id="KW-1185">Reference proteome</keyword>
<protein>
    <submittedName>
        <fullName evidence="2">Uncharacterized protein</fullName>
    </submittedName>
</protein>
<feature type="region of interest" description="Disordered" evidence="1">
    <location>
        <begin position="134"/>
        <end position="220"/>
    </location>
</feature>
<feature type="compositionally biased region" description="Polar residues" evidence="1">
    <location>
        <begin position="476"/>
        <end position="488"/>
    </location>
</feature>
<feature type="region of interest" description="Disordered" evidence="1">
    <location>
        <begin position="21"/>
        <end position="116"/>
    </location>
</feature>
<organism evidence="2 3">
    <name type="scientific">Actinacidiphila bryophytorum</name>
    <dbReference type="NCBI Taxonomy" id="1436133"/>
    <lineage>
        <taxon>Bacteria</taxon>
        <taxon>Bacillati</taxon>
        <taxon>Actinomycetota</taxon>
        <taxon>Actinomycetes</taxon>
        <taxon>Kitasatosporales</taxon>
        <taxon>Streptomycetaceae</taxon>
        <taxon>Actinacidiphila</taxon>
    </lineage>
</organism>
<feature type="compositionally biased region" description="Basic residues" evidence="1">
    <location>
        <begin position="134"/>
        <end position="149"/>
    </location>
</feature>
<feature type="compositionally biased region" description="Low complexity" evidence="1">
    <location>
        <begin position="206"/>
        <end position="220"/>
    </location>
</feature>
<name>A0A9W4GYN8_9ACTN</name>
<proteinExistence type="predicted"/>
<feature type="compositionally biased region" description="Basic residues" evidence="1">
    <location>
        <begin position="343"/>
        <end position="353"/>
    </location>
</feature>
<dbReference type="Proteomes" id="UP001153328">
    <property type="component" value="Unassembled WGS sequence"/>
</dbReference>
<gene>
    <name evidence="2" type="ORF">SBRY_110092</name>
</gene>
<dbReference type="EMBL" id="CAJVAX010000003">
    <property type="protein sequence ID" value="CAG7615658.1"/>
    <property type="molecule type" value="Genomic_DNA"/>
</dbReference>
<feature type="region of interest" description="Disordered" evidence="1">
    <location>
        <begin position="233"/>
        <end position="396"/>
    </location>
</feature>
<feature type="compositionally biased region" description="Basic residues" evidence="1">
    <location>
        <begin position="157"/>
        <end position="174"/>
    </location>
</feature>
<evidence type="ECO:0000313" key="3">
    <source>
        <dbReference type="Proteomes" id="UP001153328"/>
    </source>
</evidence>